<evidence type="ECO:0000313" key="1">
    <source>
        <dbReference type="EMBL" id="CAM76511.1"/>
    </source>
</evidence>
<accession>A4U0V4</accession>
<dbReference type="EMBL" id="CU459003">
    <property type="protein sequence ID" value="CAM76511.1"/>
    <property type="molecule type" value="Genomic_DNA"/>
</dbReference>
<dbReference type="AlphaFoldDB" id="A4U0V4"/>
<organism evidence="1">
    <name type="scientific">Magnetospirillum gryphiswaldense</name>
    <dbReference type="NCBI Taxonomy" id="55518"/>
    <lineage>
        <taxon>Bacteria</taxon>
        <taxon>Pseudomonadati</taxon>
        <taxon>Pseudomonadota</taxon>
        <taxon>Alphaproteobacteria</taxon>
        <taxon>Rhodospirillales</taxon>
        <taxon>Rhodospirillaceae</taxon>
        <taxon>Magnetospirillum</taxon>
    </lineage>
</organism>
<protein>
    <submittedName>
        <fullName evidence="1">Uncharacterized protein</fullName>
    </submittedName>
</protein>
<proteinExistence type="predicted"/>
<sequence length="107" mass="11679">MTRTTIVPHRNSTVGARIPPMNHLIHTAYDGTITFKDSHGVAVAYAGTPDFIASIIQERGWKAYGSPSADGYFLALKATMVPEDLEIDPGVDGWLRLTMDDLLDFAS</sequence>
<reference evidence="1" key="1">
    <citation type="journal article" date="2007" name="J. Bacteriol.">
        <title>Comparative genome analysis of four magnetotactic bacteria reveals a complex set of group-specific genes implicated in magnetosome biomineralization and function.</title>
        <authorList>
            <person name="Richter M."/>
            <person name="Kube M."/>
            <person name="Bazylinski D.A."/>
            <person name="Lombardot T."/>
            <person name="Gloeckner F.O."/>
            <person name="Reinhardt R."/>
            <person name="Schueler D."/>
        </authorList>
    </citation>
    <scope>NUCLEOTIDE SEQUENCE</scope>
    <source>
        <strain evidence="1">MSR-1</strain>
    </source>
</reference>
<gene>
    <name evidence="1" type="ORF">MGR_0334</name>
</gene>
<name>A4U0V4_9PROT</name>